<evidence type="ECO:0000256" key="1">
    <source>
        <dbReference type="ARBA" id="ARBA00004141"/>
    </source>
</evidence>
<feature type="transmembrane region" description="Helical" evidence="5">
    <location>
        <begin position="128"/>
        <end position="147"/>
    </location>
</feature>
<comment type="caution">
    <text evidence="7">The sequence shown here is derived from an EMBL/GenBank/DDBJ whole genome shotgun (WGS) entry which is preliminary data.</text>
</comment>
<feature type="transmembrane region" description="Helical" evidence="5">
    <location>
        <begin position="72"/>
        <end position="94"/>
    </location>
</feature>
<dbReference type="GO" id="GO:0006874">
    <property type="term" value="P:intracellular calcium ion homeostasis"/>
    <property type="evidence" value="ECO:0007669"/>
    <property type="project" value="TreeGrafter"/>
</dbReference>
<dbReference type="PANTHER" id="PTHR10846">
    <property type="entry name" value="SODIUM/POTASSIUM/CALCIUM EXCHANGER"/>
    <property type="match status" value="1"/>
</dbReference>
<evidence type="ECO:0000313" key="7">
    <source>
        <dbReference type="EMBL" id="MDC4241008.1"/>
    </source>
</evidence>
<evidence type="ECO:0000256" key="3">
    <source>
        <dbReference type="ARBA" id="ARBA00022989"/>
    </source>
</evidence>
<feature type="transmembrane region" description="Helical" evidence="5">
    <location>
        <begin position="103"/>
        <end position="122"/>
    </location>
</feature>
<dbReference type="GO" id="GO:0005886">
    <property type="term" value="C:plasma membrane"/>
    <property type="evidence" value="ECO:0007669"/>
    <property type="project" value="TreeGrafter"/>
</dbReference>
<dbReference type="GO" id="GO:0008273">
    <property type="term" value="F:calcium, potassium:sodium antiporter activity"/>
    <property type="evidence" value="ECO:0007669"/>
    <property type="project" value="TreeGrafter"/>
</dbReference>
<dbReference type="Pfam" id="PF01699">
    <property type="entry name" value="Na_Ca_ex"/>
    <property type="match status" value="2"/>
</dbReference>
<keyword evidence="3 5" id="KW-1133">Transmembrane helix</keyword>
<dbReference type="Proteomes" id="UP001141183">
    <property type="component" value="Unassembled WGS sequence"/>
</dbReference>
<organism evidence="7 8">
    <name type="scientific">Clostridium tertium</name>
    <dbReference type="NCBI Taxonomy" id="1559"/>
    <lineage>
        <taxon>Bacteria</taxon>
        <taxon>Bacillati</taxon>
        <taxon>Bacillota</taxon>
        <taxon>Clostridia</taxon>
        <taxon>Eubacteriales</taxon>
        <taxon>Clostridiaceae</taxon>
        <taxon>Clostridium</taxon>
    </lineage>
</organism>
<proteinExistence type="predicted"/>
<dbReference type="AlphaFoldDB" id="A0A9X3XKR0"/>
<feature type="transmembrane region" description="Helical" evidence="5">
    <location>
        <begin position="168"/>
        <end position="186"/>
    </location>
</feature>
<dbReference type="GO" id="GO:0005262">
    <property type="term" value="F:calcium channel activity"/>
    <property type="evidence" value="ECO:0007669"/>
    <property type="project" value="TreeGrafter"/>
</dbReference>
<feature type="transmembrane region" description="Helical" evidence="5">
    <location>
        <begin position="37"/>
        <end position="60"/>
    </location>
</feature>
<comment type="subcellular location">
    <subcellularLocation>
        <location evidence="1">Membrane</location>
        <topology evidence="1">Multi-pass membrane protein</topology>
    </subcellularLocation>
</comment>
<sequence length="318" mass="33967">MSYLILIIGFILLIKGADIFVDGAAKIAKKFGIPSIIVGLTIVSLGTSAPELSVSLIASFEGNNGITIGNVLGSNIFNTLMVLGVTAIIMPIVIKKNSVIKDYIINIVVSIVLLVLTFGRVLLNKEAALTRISGIILLILCTIYTLYLIKSAKSRKEEDSEEEEDIKILSCIIKIILGIIGIIAGGNLVVSSASDIAYSFGLSDKLVGLTIVAVGTSLPELVTTMIASIKGENDIAIGNVLGSNIFNILLILGVSSSINAIPISSSLLIDILFLIVISIILGIFMFKGKKDKLKLDKLEGLILVLLYIIYMIYIISRN</sequence>
<evidence type="ECO:0000313" key="8">
    <source>
        <dbReference type="Proteomes" id="UP001141183"/>
    </source>
</evidence>
<feature type="domain" description="Sodium/calcium exchanger membrane region" evidence="6">
    <location>
        <begin position="175"/>
        <end position="315"/>
    </location>
</feature>
<dbReference type="InterPro" id="IPR044880">
    <property type="entry name" value="NCX_ion-bd_dom_sf"/>
</dbReference>
<dbReference type="PANTHER" id="PTHR10846:SF8">
    <property type="entry name" value="INNER MEMBRANE PROTEIN YRBG"/>
    <property type="match status" value="1"/>
</dbReference>
<feature type="transmembrane region" description="Helical" evidence="5">
    <location>
        <begin position="241"/>
        <end position="261"/>
    </location>
</feature>
<evidence type="ECO:0000259" key="6">
    <source>
        <dbReference type="Pfam" id="PF01699"/>
    </source>
</evidence>
<evidence type="ECO:0000256" key="2">
    <source>
        <dbReference type="ARBA" id="ARBA00022692"/>
    </source>
</evidence>
<evidence type="ECO:0000256" key="5">
    <source>
        <dbReference type="SAM" id="Phobius"/>
    </source>
</evidence>
<dbReference type="InterPro" id="IPR004481">
    <property type="entry name" value="K/Na/Ca-exchanger"/>
</dbReference>
<keyword evidence="8" id="KW-1185">Reference proteome</keyword>
<reference evidence="7" key="1">
    <citation type="submission" date="2022-05" db="EMBL/GenBank/DDBJ databases">
        <title>Draft genome sequence of Clostridium tertium strain CP3 isolated from Peru.</title>
        <authorList>
            <person name="Hurtado R."/>
            <person name="Lima L."/>
            <person name="Sousa T."/>
            <person name="Jaiswal A.K."/>
            <person name="Tiwari S."/>
            <person name="Maturrano L."/>
            <person name="Brenig B."/>
            <person name="Azevedo V."/>
        </authorList>
    </citation>
    <scope>NUCLEOTIDE SEQUENCE</scope>
    <source>
        <strain evidence="7">CP3</strain>
    </source>
</reference>
<dbReference type="InterPro" id="IPR004837">
    <property type="entry name" value="NaCa_Exmemb"/>
</dbReference>
<protein>
    <submittedName>
        <fullName evidence="7">Calcium/sodium antiporter</fullName>
    </submittedName>
</protein>
<gene>
    <name evidence="7" type="ORF">NE398_12650</name>
</gene>
<name>A0A9X3XKR0_9CLOT</name>
<feature type="transmembrane region" description="Helical" evidence="5">
    <location>
        <begin position="6"/>
        <end position="25"/>
    </location>
</feature>
<feature type="transmembrane region" description="Helical" evidence="5">
    <location>
        <begin position="206"/>
        <end position="229"/>
    </location>
</feature>
<dbReference type="Gene3D" id="1.20.1420.30">
    <property type="entry name" value="NCX, central ion-binding region"/>
    <property type="match status" value="1"/>
</dbReference>
<keyword evidence="4 5" id="KW-0472">Membrane</keyword>
<dbReference type="EMBL" id="JAMRYU010000012">
    <property type="protein sequence ID" value="MDC4241008.1"/>
    <property type="molecule type" value="Genomic_DNA"/>
</dbReference>
<dbReference type="NCBIfam" id="TIGR00367">
    <property type="entry name" value="calcium/sodium antiporter"/>
    <property type="match status" value="1"/>
</dbReference>
<accession>A0A9X3XKR0</accession>
<feature type="domain" description="Sodium/calcium exchanger membrane region" evidence="6">
    <location>
        <begin position="2"/>
        <end position="149"/>
    </location>
</feature>
<keyword evidence="2 5" id="KW-0812">Transmembrane</keyword>
<feature type="transmembrane region" description="Helical" evidence="5">
    <location>
        <begin position="267"/>
        <end position="286"/>
    </location>
</feature>
<evidence type="ECO:0000256" key="4">
    <source>
        <dbReference type="ARBA" id="ARBA00023136"/>
    </source>
</evidence>
<feature type="transmembrane region" description="Helical" evidence="5">
    <location>
        <begin position="298"/>
        <end position="316"/>
    </location>
</feature>
<dbReference type="RefSeq" id="WP_099346629.1">
    <property type="nucleotide sequence ID" value="NZ_CAXSLY010000001.1"/>
</dbReference>